<protein>
    <recommendedName>
        <fullName evidence="1">AMMECR1 domain-containing protein</fullName>
    </recommendedName>
</protein>
<evidence type="ECO:0000313" key="2">
    <source>
        <dbReference type="EMBL" id="SVE63415.1"/>
    </source>
</evidence>
<dbReference type="InterPro" id="IPR002733">
    <property type="entry name" value="AMMECR1_domain"/>
</dbReference>
<feature type="non-terminal residue" evidence="2">
    <location>
        <position position="70"/>
    </location>
</feature>
<organism evidence="2">
    <name type="scientific">marine metagenome</name>
    <dbReference type="NCBI Taxonomy" id="408172"/>
    <lineage>
        <taxon>unclassified sequences</taxon>
        <taxon>metagenomes</taxon>
        <taxon>ecological metagenomes</taxon>
    </lineage>
</organism>
<dbReference type="Pfam" id="PF01871">
    <property type="entry name" value="AMMECR1"/>
    <property type="match status" value="1"/>
</dbReference>
<dbReference type="Gene3D" id="3.30.700.20">
    <property type="entry name" value="Hypothetical protein ph0010, domain 1"/>
    <property type="match status" value="1"/>
</dbReference>
<accession>A0A383F4V8</accession>
<reference evidence="2" key="1">
    <citation type="submission" date="2018-05" db="EMBL/GenBank/DDBJ databases">
        <authorList>
            <person name="Lanie J.A."/>
            <person name="Ng W.-L."/>
            <person name="Kazmierczak K.M."/>
            <person name="Andrzejewski T.M."/>
            <person name="Davidsen T.M."/>
            <person name="Wayne K.J."/>
            <person name="Tettelin H."/>
            <person name="Glass J.I."/>
            <person name="Rusch D."/>
            <person name="Podicherti R."/>
            <person name="Tsui H.-C.T."/>
            <person name="Winkler M.E."/>
        </authorList>
    </citation>
    <scope>NUCLEOTIDE SEQUENCE</scope>
</reference>
<evidence type="ECO:0000259" key="1">
    <source>
        <dbReference type="PROSITE" id="PS51112"/>
    </source>
</evidence>
<dbReference type="AlphaFoldDB" id="A0A383F4V8"/>
<dbReference type="InterPro" id="IPR036071">
    <property type="entry name" value="AMMECR1_dom_sf"/>
</dbReference>
<dbReference type="EMBL" id="UINC01231044">
    <property type="protein sequence ID" value="SVE63415.1"/>
    <property type="molecule type" value="Genomic_DNA"/>
</dbReference>
<gene>
    <name evidence="2" type="ORF">METZ01_LOCUS516269</name>
</gene>
<sequence length="70" mass="8147">MKSQLSAEFRLKLLRVARQSLENYLENGRRIQFPTESPELLEKRAVFVTLRKRGNGDLRGCIGQSKPRYP</sequence>
<name>A0A383F4V8_9ZZZZ</name>
<dbReference type="InterPro" id="IPR027485">
    <property type="entry name" value="AMMECR1_N"/>
</dbReference>
<feature type="domain" description="AMMECR1" evidence="1">
    <location>
        <begin position="8"/>
        <end position="70"/>
    </location>
</feature>
<dbReference type="SUPFAM" id="SSF143447">
    <property type="entry name" value="AMMECR1-like"/>
    <property type="match status" value="1"/>
</dbReference>
<proteinExistence type="predicted"/>
<dbReference type="PROSITE" id="PS51112">
    <property type="entry name" value="AMMECR1"/>
    <property type="match status" value="1"/>
</dbReference>